<keyword evidence="4" id="KW-0699">rRNA-binding</keyword>
<dbReference type="GO" id="GO:0006412">
    <property type="term" value="P:translation"/>
    <property type="evidence" value="ECO:0007669"/>
    <property type="project" value="UniProtKB-UniRule"/>
</dbReference>
<dbReference type="SUPFAM" id="SSF46911">
    <property type="entry name" value="Ribosomal protein S18"/>
    <property type="match status" value="1"/>
</dbReference>
<protein>
    <recommendedName>
        <fullName evidence="4">Small ribosomal subunit protein bS18</fullName>
    </recommendedName>
</protein>
<evidence type="ECO:0000256" key="4">
    <source>
        <dbReference type="HAMAP-Rule" id="MF_00270"/>
    </source>
</evidence>
<comment type="function">
    <text evidence="4">Binds as a heterodimer with protein bS6 to the central domain of the 16S rRNA, where it helps stabilize the platform of the 30S subunit.</text>
</comment>
<name>A0A0G7ZNJ0_9MOLU</name>
<sequence>MPRTAKGRRKPIKKQYKIIRKKCLFTQQNIEYIDYKDVDILRKFISSTNGKILPRRITGTSAKYQRKLAKAIKQSREVGLLPFVAK</sequence>
<dbReference type="PANTHER" id="PTHR13479:SF40">
    <property type="entry name" value="SMALL RIBOSOMAL SUBUNIT PROTEIN BS18M"/>
    <property type="match status" value="1"/>
</dbReference>
<evidence type="ECO:0000313" key="6">
    <source>
        <dbReference type="EMBL" id="CRX37159.1"/>
    </source>
</evidence>
<evidence type="ECO:0000256" key="1">
    <source>
        <dbReference type="ARBA" id="ARBA00005589"/>
    </source>
</evidence>
<keyword evidence="2 4" id="KW-0689">Ribosomal protein</keyword>
<dbReference type="Gene3D" id="4.10.640.10">
    <property type="entry name" value="Ribosomal protein S18"/>
    <property type="match status" value="1"/>
</dbReference>
<dbReference type="GO" id="GO:0070181">
    <property type="term" value="F:small ribosomal subunit rRNA binding"/>
    <property type="evidence" value="ECO:0007669"/>
    <property type="project" value="TreeGrafter"/>
</dbReference>
<keyword evidence="4" id="KW-0694">RNA-binding</keyword>
<dbReference type="HAMAP" id="MF_00270">
    <property type="entry name" value="Ribosomal_bS18"/>
    <property type="match status" value="1"/>
</dbReference>
<evidence type="ECO:0000313" key="7">
    <source>
        <dbReference type="Proteomes" id="UP000242141"/>
    </source>
</evidence>
<organism evidence="6 7">
    <name type="scientific">Candidatus Hepatoplasma crinochetorum</name>
    <dbReference type="NCBI Taxonomy" id="295596"/>
    <lineage>
        <taxon>Bacteria</taxon>
        <taxon>Bacillati</taxon>
        <taxon>Mycoplasmatota</taxon>
        <taxon>Mollicutes</taxon>
        <taxon>Candidatus Hepatoplasmataceae</taxon>
        <taxon>Candidatus Hepatoplasma</taxon>
    </lineage>
</organism>
<dbReference type="AlphaFoldDB" id="A0A0G7ZNJ0"/>
<dbReference type="GO" id="GO:0022627">
    <property type="term" value="C:cytosolic small ribosomal subunit"/>
    <property type="evidence" value="ECO:0007669"/>
    <property type="project" value="TreeGrafter"/>
</dbReference>
<dbReference type="GO" id="GO:0003735">
    <property type="term" value="F:structural constituent of ribosome"/>
    <property type="evidence" value="ECO:0007669"/>
    <property type="project" value="InterPro"/>
</dbReference>
<gene>
    <name evidence="4" type="primary">rpsR</name>
    <name evidence="6" type="ORF">HEPPS_03780</name>
</gene>
<dbReference type="Pfam" id="PF01084">
    <property type="entry name" value="Ribosomal_S18"/>
    <property type="match status" value="1"/>
</dbReference>
<dbReference type="Proteomes" id="UP000242141">
    <property type="component" value="Unassembled WGS sequence"/>
</dbReference>
<accession>A0A0G7ZNJ0</accession>
<dbReference type="InterPro" id="IPR036870">
    <property type="entry name" value="Ribosomal_bS18_sf"/>
</dbReference>
<proteinExistence type="inferred from homology"/>
<reference evidence="7" key="1">
    <citation type="submission" date="2015-05" db="EMBL/GenBank/DDBJ databases">
        <authorList>
            <person name="Collingro A."/>
        </authorList>
    </citation>
    <scope>NUCLEOTIDE SEQUENCE [LARGE SCALE GENOMIC DNA]</scope>
    <source>
        <strain evidence="7">Ps</strain>
    </source>
</reference>
<dbReference type="InterPro" id="IPR001648">
    <property type="entry name" value="Ribosomal_bS18"/>
</dbReference>
<dbReference type="PANTHER" id="PTHR13479">
    <property type="entry name" value="30S RIBOSOMAL PROTEIN S18"/>
    <property type="match status" value="1"/>
</dbReference>
<dbReference type="PRINTS" id="PR00974">
    <property type="entry name" value="RIBOSOMALS18"/>
</dbReference>
<evidence type="ECO:0000256" key="3">
    <source>
        <dbReference type="ARBA" id="ARBA00023274"/>
    </source>
</evidence>
<keyword evidence="3 4" id="KW-0687">Ribonucleoprotein</keyword>
<evidence type="ECO:0000256" key="2">
    <source>
        <dbReference type="ARBA" id="ARBA00022980"/>
    </source>
</evidence>
<dbReference type="NCBIfam" id="TIGR00165">
    <property type="entry name" value="S18"/>
    <property type="match status" value="1"/>
</dbReference>
<evidence type="ECO:0000256" key="5">
    <source>
        <dbReference type="RuleBase" id="RU003910"/>
    </source>
</evidence>
<comment type="similarity">
    <text evidence="1 4 5">Belongs to the bacterial ribosomal protein bS18 family.</text>
</comment>
<keyword evidence="7" id="KW-1185">Reference proteome</keyword>
<comment type="subunit">
    <text evidence="4">Part of the 30S ribosomal subunit. Forms a tight heterodimer with protein bS6.</text>
</comment>
<dbReference type="EMBL" id="CWGI01000001">
    <property type="protein sequence ID" value="CRX37159.1"/>
    <property type="molecule type" value="Genomic_DNA"/>
</dbReference>